<name>A0A2K9P599_9FIRM</name>
<protein>
    <recommendedName>
        <fullName evidence="3">DNA-binding protein</fullName>
    </recommendedName>
</protein>
<dbReference type="Proteomes" id="UP000235589">
    <property type="component" value="Chromosome"/>
</dbReference>
<dbReference type="OrthoDB" id="2064246at2"/>
<dbReference type="RefSeq" id="WP_102366548.1">
    <property type="nucleotide sequence ID" value="NZ_CP020991.1"/>
</dbReference>
<gene>
    <name evidence="1" type="ORF">B9O19_02293</name>
</gene>
<evidence type="ECO:0000313" key="1">
    <source>
        <dbReference type="EMBL" id="AUO20433.1"/>
    </source>
</evidence>
<sequence>MLNNLKAEFVRCNIEPYVGVMNALCCSEKTARNKLNGVSPVTVPEAAKIINKYFPKHSVEYLFIEDLNTSEHK</sequence>
<accession>A0A2K9P599</accession>
<dbReference type="EMBL" id="CP020991">
    <property type="protein sequence ID" value="AUO20433.1"/>
    <property type="molecule type" value="Genomic_DNA"/>
</dbReference>
<proteinExistence type="predicted"/>
<keyword evidence="2" id="KW-1185">Reference proteome</keyword>
<dbReference type="KEGG" id="mpec:B9O19_02293"/>
<dbReference type="AlphaFoldDB" id="A0A2K9P599"/>
<evidence type="ECO:0008006" key="3">
    <source>
        <dbReference type="Google" id="ProtNLM"/>
    </source>
</evidence>
<reference evidence="1 2" key="1">
    <citation type="submission" date="2017-04" db="EMBL/GenBank/DDBJ databases">
        <title>Monoglobus pectinilyticus 14 draft genome.</title>
        <authorList>
            <person name="Kim C."/>
            <person name="Rosendale D.I."/>
            <person name="Kelly W.J."/>
            <person name="Tannock G.W."/>
            <person name="Patchett M.L."/>
            <person name="Jordens J.Z."/>
        </authorList>
    </citation>
    <scope>NUCLEOTIDE SEQUENCE [LARGE SCALE GENOMIC DNA]</scope>
    <source>
        <strain evidence="1 2">14</strain>
    </source>
</reference>
<dbReference type="GeneID" id="98063659"/>
<organism evidence="1 2">
    <name type="scientific">Monoglobus pectinilyticus</name>
    <dbReference type="NCBI Taxonomy" id="1981510"/>
    <lineage>
        <taxon>Bacteria</taxon>
        <taxon>Bacillati</taxon>
        <taxon>Bacillota</taxon>
        <taxon>Clostridia</taxon>
        <taxon>Monoglobales</taxon>
        <taxon>Monoglobaceae</taxon>
        <taxon>Monoglobus</taxon>
    </lineage>
</organism>
<evidence type="ECO:0000313" key="2">
    <source>
        <dbReference type="Proteomes" id="UP000235589"/>
    </source>
</evidence>